<sequence length="155" mass="17727">MNEIDQMNPVSPKLVWVKYLSSAIWTLIFLVAFIVVYARWGGYWWVAIAITAVIVLWQAWIIPARVRLHRWQETSDELLITRGKMWHTFTVVPYGRIQFVDVNAGPIMRSFGLKNVVLHTASSTSDATVQGLPADAADELRRRLTTRAREKMSGL</sequence>
<dbReference type="EMBL" id="FOGQ01000002">
    <property type="protein sequence ID" value="SER64447.1"/>
    <property type="molecule type" value="Genomic_DNA"/>
</dbReference>
<feature type="domain" description="YdbS-like PH" evidence="2">
    <location>
        <begin position="69"/>
        <end position="144"/>
    </location>
</feature>
<proteinExistence type="predicted"/>
<evidence type="ECO:0000313" key="3">
    <source>
        <dbReference type="EMBL" id="SER64447.1"/>
    </source>
</evidence>
<keyword evidence="1" id="KW-1133">Transmembrane helix</keyword>
<dbReference type="InterPro" id="IPR005182">
    <property type="entry name" value="YdbS-like_PH"/>
</dbReference>
<protein>
    <recommendedName>
        <fullName evidence="2">YdbS-like PH domain-containing protein</fullName>
    </recommendedName>
</protein>
<keyword evidence="1" id="KW-0812">Transmembrane</keyword>
<evidence type="ECO:0000256" key="1">
    <source>
        <dbReference type="SAM" id="Phobius"/>
    </source>
</evidence>
<feature type="transmembrane region" description="Helical" evidence="1">
    <location>
        <begin position="16"/>
        <end position="37"/>
    </location>
</feature>
<reference evidence="4" key="1">
    <citation type="submission" date="2016-10" db="EMBL/GenBank/DDBJ databases">
        <authorList>
            <person name="Varghese N."/>
            <person name="Submissions S."/>
        </authorList>
    </citation>
    <scope>NUCLEOTIDE SEQUENCE [LARGE SCALE GENOMIC DNA]</scope>
    <source>
        <strain evidence="4">DSM 20524</strain>
    </source>
</reference>
<dbReference type="Proteomes" id="UP000198929">
    <property type="component" value="Unassembled WGS sequence"/>
</dbReference>
<organism evidence="3 4">
    <name type="scientific">Corynebacterium cystitidis DSM 20524</name>
    <dbReference type="NCBI Taxonomy" id="1121357"/>
    <lineage>
        <taxon>Bacteria</taxon>
        <taxon>Bacillati</taxon>
        <taxon>Actinomycetota</taxon>
        <taxon>Actinomycetes</taxon>
        <taxon>Mycobacteriales</taxon>
        <taxon>Corynebacteriaceae</taxon>
        <taxon>Corynebacterium</taxon>
    </lineage>
</organism>
<name>A0A1H9QVM2_9CORY</name>
<dbReference type="PANTHER" id="PTHR34473">
    <property type="entry name" value="UPF0699 TRANSMEMBRANE PROTEIN YDBS"/>
    <property type="match status" value="1"/>
</dbReference>
<dbReference type="PANTHER" id="PTHR34473:SF3">
    <property type="entry name" value="TRANSMEMBRANE PROTEIN-RELATED"/>
    <property type="match status" value="1"/>
</dbReference>
<feature type="transmembrane region" description="Helical" evidence="1">
    <location>
        <begin position="43"/>
        <end position="62"/>
    </location>
</feature>
<keyword evidence="4" id="KW-1185">Reference proteome</keyword>
<dbReference type="Pfam" id="PF03703">
    <property type="entry name" value="bPH_2"/>
    <property type="match status" value="1"/>
</dbReference>
<accession>A0A1H9QVM2</accession>
<dbReference type="AlphaFoldDB" id="A0A1H9QVM2"/>
<dbReference type="STRING" id="1121357.SAMN05661109_00681"/>
<keyword evidence="1" id="KW-0472">Membrane</keyword>
<gene>
    <name evidence="3" type="ORF">SAMN05661109_00681</name>
</gene>
<evidence type="ECO:0000259" key="2">
    <source>
        <dbReference type="Pfam" id="PF03703"/>
    </source>
</evidence>
<evidence type="ECO:0000313" key="4">
    <source>
        <dbReference type="Proteomes" id="UP000198929"/>
    </source>
</evidence>